<feature type="transmembrane region" description="Helical" evidence="1">
    <location>
        <begin position="122"/>
        <end position="155"/>
    </location>
</feature>
<feature type="transmembrane region" description="Helical" evidence="1">
    <location>
        <begin position="88"/>
        <end position="110"/>
    </location>
</feature>
<keyword evidence="3" id="KW-1185">Reference proteome</keyword>
<evidence type="ECO:0008006" key="4">
    <source>
        <dbReference type="Google" id="ProtNLM"/>
    </source>
</evidence>
<keyword evidence="1" id="KW-0812">Transmembrane</keyword>
<reference evidence="3" key="1">
    <citation type="journal article" date="2021" name="ISME J.">
        <title>Evolutionary origin and ecological implication of a unique nif island in free-living Bradyrhizobium lineages.</title>
        <authorList>
            <person name="Tao J."/>
        </authorList>
    </citation>
    <scope>NUCLEOTIDE SEQUENCE [LARGE SCALE GENOMIC DNA]</scope>
    <source>
        <strain evidence="3">SZCCT0094</strain>
    </source>
</reference>
<name>A0ABS5G5W6_9BRAD</name>
<evidence type="ECO:0000256" key="1">
    <source>
        <dbReference type="SAM" id="Phobius"/>
    </source>
</evidence>
<evidence type="ECO:0000313" key="3">
    <source>
        <dbReference type="Proteomes" id="UP001314635"/>
    </source>
</evidence>
<keyword evidence="1" id="KW-1133">Transmembrane helix</keyword>
<sequence>MIDSLEAARALDDIEDMTRRVRQSQIYRLSSLLMVLWGALVFAGNLVTYLTPHYADKAWLSVYVLAIGGSVVLGATEKTRRGMSSFDVRSLLAFVMLFAFGFFVETIGHFGPREMGAFWPIYFMLFYCLAGLWFGIAFTVFGLCVTVLTLIGYIFIGAAFPLWMAFVNGGGLIIGGLWMRRS</sequence>
<dbReference type="EMBL" id="JAFCLK010000010">
    <property type="protein sequence ID" value="MBR1136570.1"/>
    <property type="molecule type" value="Genomic_DNA"/>
</dbReference>
<organism evidence="2 3">
    <name type="scientific">Bradyrhizobium denitrificans</name>
    <dbReference type="NCBI Taxonomy" id="2734912"/>
    <lineage>
        <taxon>Bacteria</taxon>
        <taxon>Pseudomonadati</taxon>
        <taxon>Pseudomonadota</taxon>
        <taxon>Alphaproteobacteria</taxon>
        <taxon>Hyphomicrobiales</taxon>
        <taxon>Nitrobacteraceae</taxon>
        <taxon>Bradyrhizobium</taxon>
    </lineage>
</organism>
<dbReference type="Proteomes" id="UP001314635">
    <property type="component" value="Unassembled WGS sequence"/>
</dbReference>
<accession>A0ABS5G5W6</accession>
<keyword evidence="1" id="KW-0472">Membrane</keyword>
<protein>
    <recommendedName>
        <fullName evidence="4">DUF2157 domain-containing protein</fullName>
    </recommendedName>
</protein>
<dbReference type="RefSeq" id="WP_012041937.1">
    <property type="nucleotide sequence ID" value="NZ_JABFDP010000022.1"/>
</dbReference>
<feature type="transmembrane region" description="Helical" evidence="1">
    <location>
        <begin position="26"/>
        <end position="46"/>
    </location>
</feature>
<gene>
    <name evidence="2" type="ORF">JQ619_12405</name>
</gene>
<feature type="transmembrane region" description="Helical" evidence="1">
    <location>
        <begin position="162"/>
        <end position="179"/>
    </location>
</feature>
<comment type="caution">
    <text evidence="2">The sequence shown here is derived from an EMBL/GenBank/DDBJ whole genome shotgun (WGS) entry which is preliminary data.</text>
</comment>
<feature type="transmembrane region" description="Helical" evidence="1">
    <location>
        <begin position="58"/>
        <end position="76"/>
    </location>
</feature>
<evidence type="ECO:0000313" key="2">
    <source>
        <dbReference type="EMBL" id="MBR1136570.1"/>
    </source>
</evidence>
<proteinExistence type="predicted"/>